<accession>A0A212RGW5</accession>
<reference evidence="2" key="1">
    <citation type="submission" date="2017-06" db="EMBL/GenBank/DDBJ databases">
        <authorList>
            <person name="Varghese N."/>
            <person name="Submissions S."/>
        </authorList>
    </citation>
    <scope>NUCLEOTIDE SEQUENCE [LARGE SCALE GENOMIC DNA]</scope>
    <source>
        <strain evidence="2">DSM 137</strain>
    </source>
</reference>
<organism evidence="1 2">
    <name type="scientific">Rhodoblastus acidophilus</name>
    <name type="common">Rhodopseudomonas acidophila</name>
    <dbReference type="NCBI Taxonomy" id="1074"/>
    <lineage>
        <taxon>Bacteria</taxon>
        <taxon>Pseudomonadati</taxon>
        <taxon>Pseudomonadota</taxon>
        <taxon>Alphaproteobacteria</taxon>
        <taxon>Hyphomicrobiales</taxon>
        <taxon>Rhodoblastaceae</taxon>
        <taxon>Rhodoblastus</taxon>
    </lineage>
</organism>
<gene>
    <name evidence="1" type="ORF">SAMN06265338_104180</name>
</gene>
<proteinExistence type="predicted"/>
<protein>
    <submittedName>
        <fullName evidence="1">Uncharacterized protein</fullName>
    </submittedName>
</protein>
<keyword evidence="2" id="KW-1185">Reference proteome</keyword>
<dbReference type="EMBL" id="FYDG01000004">
    <property type="protein sequence ID" value="SNB71625.1"/>
    <property type="molecule type" value="Genomic_DNA"/>
</dbReference>
<name>A0A212RGW5_RHOAC</name>
<sequence length="41" mass="4493">MKGLAVCFLAPRSERDGPTQAPGIKSGPEGPLFEVFYRTRL</sequence>
<dbReference type="AlphaFoldDB" id="A0A212RGW5"/>
<evidence type="ECO:0000313" key="2">
    <source>
        <dbReference type="Proteomes" id="UP000198418"/>
    </source>
</evidence>
<evidence type="ECO:0000313" key="1">
    <source>
        <dbReference type="EMBL" id="SNB71625.1"/>
    </source>
</evidence>
<dbReference type="Proteomes" id="UP000198418">
    <property type="component" value="Unassembled WGS sequence"/>
</dbReference>